<proteinExistence type="predicted"/>
<protein>
    <submittedName>
        <fullName evidence="2">Uncharacterized protein</fullName>
    </submittedName>
</protein>
<name>A0ABR3TNG0_9PEZI</name>
<gene>
    <name evidence="2" type="ORF">SLS58_006302</name>
</gene>
<evidence type="ECO:0000256" key="1">
    <source>
        <dbReference type="SAM" id="MobiDB-lite"/>
    </source>
</evidence>
<keyword evidence="3" id="KW-1185">Reference proteome</keyword>
<feature type="compositionally biased region" description="Basic and acidic residues" evidence="1">
    <location>
        <begin position="288"/>
        <end position="298"/>
    </location>
</feature>
<organism evidence="2 3">
    <name type="scientific">Diplodia intermedia</name>
    <dbReference type="NCBI Taxonomy" id="856260"/>
    <lineage>
        <taxon>Eukaryota</taxon>
        <taxon>Fungi</taxon>
        <taxon>Dikarya</taxon>
        <taxon>Ascomycota</taxon>
        <taxon>Pezizomycotina</taxon>
        <taxon>Dothideomycetes</taxon>
        <taxon>Dothideomycetes incertae sedis</taxon>
        <taxon>Botryosphaeriales</taxon>
        <taxon>Botryosphaeriaceae</taxon>
        <taxon>Diplodia</taxon>
    </lineage>
</organism>
<accession>A0ABR3TNG0</accession>
<feature type="region of interest" description="Disordered" evidence="1">
    <location>
        <begin position="1"/>
        <end position="61"/>
    </location>
</feature>
<feature type="compositionally biased region" description="Low complexity" evidence="1">
    <location>
        <begin position="1"/>
        <end position="11"/>
    </location>
</feature>
<sequence>MTRQGGLPPHAGRGGGAGRKRKLDDDEAVTFATENEVKNPDNSRHLLGPEHHQRRPHQLEGYPQDWQTTAVGPQRNSLRVLPNLPFPAASTNESFPRAPLAPPLPNPLPPQGSRELGDIRKLSNDDIVPGMIVFIKKKSHQDFTGHPGLVVGRQDIHGDWPVMGLTNWNGLSIFEKWGDSVASKHKARCFRRRYLLIDHPGARSHDDMPVLPLDPAGPRLPKQSYLDLHWVRPFRSVDLARFMPGWEPRHIELDDKRTTLETIGRMRASWLEDTYPYEYFDRSHLVEREGERRGERRGGRQAYRGGSYRPRYSNSYRPSYRNY</sequence>
<dbReference type="Proteomes" id="UP001521184">
    <property type="component" value="Unassembled WGS sequence"/>
</dbReference>
<feature type="compositionally biased region" description="Pro residues" evidence="1">
    <location>
        <begin position="99"/>
        <end position="110"/>
    </location>
</feature>
<reference evidence="2 3" key="1">
    <citation type="journal article" date="2023" name="Plant Dis.">
        <title>First Report of Diplodia intermedia Causing Canker and Dieback Diseases on Apple Trees in Canada.</title>
        <authorList>
            <person name="Ellouze W."/>
            <person name="Ilyukhin E."/>
            <person name="Sulman M."/>
            <person name="Ali S."/>
        </authorList>
    </citation>
    <scope>NUCLEOTIDE SEQUENCE [LARGE SCALE GENOMIC DNA]</scope>
    <source>
        <strain evidence="2 3">M45-28</strain>
    </source>
</reference>
<dbReference type="EMBL" id="JAKEKT020000042">
    <property type="protein sequence ID" value="KAL1641194.1"/>
    <property type="molecule type" value="Genomic_DNA"/>
</dbReference>
<feature type="region of interest" description="Disordered" evidence="1">
    <location>
        <begin position="89"/>
        <end position="112"/>
    </location>
</feature>
<feature type="compositionally biased region" description="Low complexity" evidence="1">
    <location>
        <begin position="303"/>
        <end position="323"/>
    </location>
</feature>
<comment type="caution">
    <text evidence="2">The sequence shown here is derived from an EMBL/GenBank/DDBJ whole genome shotgun (WGS) entry which is preliminary data.</text>
</comment>
<feature type="region of interest" description="Disordered" evidence="1">
    <location>
        <begin position="288"/>
        <end position="323"/>
    </location>
</feature>
<evidence type="ECO:0000313" key="2">
    <source>
        <dbReference type="EMBL" id="KAL1641194.1"/>
    </source>
</evidence>
<evidence type="ECO:0000313" key="3">
    <source>
        <dbReference type="Proteomes" id="UP001521184"/>
    </source>
</evidence>
<feature type="compositionally biased region" description="Basic and acidic residues" evidence="1">
    <location>
        <begin position="35"/>
        <end position="51"/>
    </location>
</feature>